<dbReference type="PANTHER" id="PTHR11748">
    <property type="entry name" value="D-LACTATE DEHYDROGENASE"/>
    <property type="match status" value="1"/>
</dbReference>
<keyword evidence="2" id="KW-0285">Flavoprotein</keyword>
<dbReference type="PANTHER" id="PTHR11748:SF118">
    <property type="entry name" value="ALKYLDIHYDROXYACETONEPHOSPHATE SYNTHASE (PRECURSOR)"/>
    <property type="match status" value="1"/>
</dbReference>
<protein>
    <recommendedName>
        <fullName evidence="5">FAD-binding PCMH-type domain-containing protein</fullName>
    </recommendedName>
</protein>
<sequence>MITNTDNLKRDLASLVGAENVSSNFFKFSEYCLMHVSQKVFGINKVQPFVVVRPVTVDQLVEVVKFSYRNKIPLYVRGGGTGYSGGANPTFGGIVLEMTGLNKVLKVDKIGGYVTCQAGISVVALNSELKKFGLWWPHDPGSREWATVGGAISTLGVGTFSTRYGYAPNMVASLTLVTPEGTLVKLGSKVRHHTTMYNLIETITSAEGTLGVIVDATLKVYKIPPSRKVGIALFDDFDSTVSSCYELVSNGLYPESLMIEDVLRFVSEGLSPFFDLEDERVRSLNLDTKEAALIYSYAGEPTIVDFELRKTEELLKDKKANIVKDLDIINAYWKSKTELPSWPKEEGINIKIHSFVPAIPLSEASKFNRVYKQLASESGLSMTGARYYVILPSMECTVSPSLAFNDDDPKQIEAYESFTTKFSKAVQEMGGAPSSTLGMGIRLAKVLRELTDQNELEIMWKVKKAFDPNETFNPGRKLMRDEI</sequence>
<evidence type="ECO:0000313" key="6">
    <source>
        <dbReference type="EMBL" id="PSN85391.1"/>
    </source>
</evidence>
<evidence type="ECO:0000256" key="4">
    <source>
        <dbReference type="ARBA" id="ARBA00023002"/>
    </source>
</evidence>
<dbReference type="InterPro" id="IPR016166">
    <property type="entry name" value="FAD-bd_PCMH"/>
</dbReference>
<accession>A0A2R6AG75</accession>
<comment type="cofactor">
    <cofactor evidence="1">
        <name>FAD</name>
        <dbReference type="ChEBI" id="CHEBI:57692"/>
    </cofactor>
</comment>
<dbReference type="Pfam" id="PF02913">
    <property type="entry name" value="FAD-oxidase_C"/>
    <property type="match status" value="1"/>
</dbReference>
<dbReference type="PROSITE" id="PS51387">
    <property type="entry name" value="FAD_PCMH"/>
    <property type="match status" value="1"/>
</dbReference>
<dbReference type="EMBL" id="NEXD01000033">
    <property type="protein sequence ID" value="PSN85391.1"/>
    <property type="molecule type" value="Genomic_DNA"/>
</dbReference>
<dbReference type="AlphaFoldDB" id="A0A2R6AG75"/>
<dbReference type="SUPFAM" id="SSF56176">
    <property type="entry name" value="FAD-binding/transporter-associated domain-like"/>
    <property type="match status" value="1"/>
</dbReference>
<dbReference type="InterPro" id="IPR016164">
    <property type="entry name" value="FAD-linked_Oxase-like_C"/>
</dbReference>
<comment type="caution">
    <text evidence="6">The sequence shown here is derived from an EMBL/GenBank/DDBJ whole genome shotgun (WGS) entry which is preliminary data.</text>
</comment>
<evidence type="ECO:0000256" key="1">
    <source>
        <dbReference type="ARBA" id="ARBA00001974"/>
    </source>
</evidence>
<proteinExistence type="predicted"/>
<dbReference type="InterPro" id="IPR004113">
    <property type="entry name" value="FAD-bd_oxidored_4_C"/>
</dbReference>
<dbReference type="GO" id="GO:0004458">
    <property type="term" value="F:D-lactate dehydrogenase (cytochrome) activity"/>
    <property type="evidence" value="ECO:0007669"/>
    <property type="project" value="TreeGrafter"/>
</dbReference>
<evidence type="ECO:0000259" key="5">
    <source>
        <dbReference type="PROSITE" id="PS51387"/>
    </source>
</evidence>
<dbReference type="Gene3D" id="1.10.45.10">
    <property type="entry name" value="Vanillyl-alcohol Oxidase, Chain A, domain 4"/>
    <property type="match status" value="1"/>
</dbReference>
<evidence type="ECO:0000313" key="7">
    <source>
        <dbReference type="Proteomes" id="UP000240569"/>
    </source>
</evidence>
<dbReference type="InterPro" id="IPR036318">
    <property type="entry name" value="FAD-bd_PCMH-like_sf"/>
</dbReference>
<dbReference type="Proteomes" id="UP000240569">
    <property type="component" value="Unassembled WGS sequence"/>
</dbReference>
<dbReference type="GO" id="GO:0071949">
    <property type="term" value="F:FAD binding"/>
    <property type="evidence" value="ECO:0007669"/>
    <property type="project" value="InterPro"/>
</dbReference>
<dbReference type="InterPro" id="IPR016169">
    <property type="entry name" value="FAD-bd_PCMH_sub2"/>
</dbReference>
<organism evidence="6 7">
    <name type="scientific">Candidatus Marsarchaeota G1 archaeon BE_D</name>
    <dbReference type="NCBI Taxonomy" id="1978156"/>
    <lineage>
        <taxon>Archaea</taxon>
        <taxon>Candidatus Marsarchaeota</taxon>
        <taxon>Candidatus Marsarchaeota group 1</taxon>
    </lineage>
</organism>
<evidence type="ECO:0000256" key="3">
    <source>
        <dbReference type="ARBA" id="ARBA00022827"/>
    </source>
</evidence>
<evidence type="ECO:0000256" key="2">
    <source>
        <dbReference type="ARBA" id="ARBA00022630"/>
    </source>
</evidence>
<reference evidence="6 7" key="1">
    <citation type="submission" date="2017-04" db="EMBL/GenBank/DDBJ databases">
        <title>Novel microbial lineages endemic to geothermal iron-oxide mats fill important gaps in the evolutionary history of Archaea.</title>
        <authorList>
            <person name="Jay Z.J."/>
            <person name="Beam J.P."/>
            <person name="Dlakic M."/>
            <person name="Rusch D.B."/>
            <person name="Kozubal M.A."/>
            <person name="Inskeep W.P."/>
        </authorList>
    </citation>
    <scope>NUCLEOTIDE SEQUENCE [LARGE SCALE GENOMIC DNA]</scope>
    <source>
        <strain evidence="6">BE_D</strain>
    </source>
</reference>
<dbReference type="InterPro" id="IPR006094">
    <property type="entry name" value="Oxid_FAD_bind_N"/>
</dbReference>
<dbReference type="InterPro" id="IPR016171">
    <property type="entry name" value="Vanillyl_alc_oxidase_C-sub2"/>
</dbReference>
<gene>
    <name evidence="6" type="ORF">B9Q02_06530</name>
</gene>
<keyword evidence="3" id="KW-0274">FAD</keyword>
<dbReference type="GO" id="GO:0008720">
    <property type="term" value="F:D-lactate dehydrogenase (NAD+) activity"/>
    <property type="evidence" value="ECO:0007669"/>
    <property type="project" value="TreeGrafter"/>
</dbReference>
<dbReference type="Gene3D" id="3.30.465.10">
    <property type="match status" value="1"/>
</dbReference>
<dbReference type="SUPFAM" id="SSF55103">
    <property type="entry name" value="FAD-linked oxidases, C-terminal domain"/>
    <property type="match status" value="1"/>
</dbReference>
<dbReference type="Pfam" id="PF01565">
    <property type="entry name" value="FAD_binding_4"/>
    <property type="match status" value="1"/>
</dbReference>
<keyword evidence="4" id="KW-0560">Oxidoreductase</keyword>
<name>A0A2R6AG75_9ARCH</name>
<feature type="domain" description="FAD-binding PCMH-type" evidence="5">
    <location>
        <begin position="44"/>
        <end position="223"/>
    </location>
</feature>
<dbReference type="GO" id="GO:1903457">
    <property type="term" value="P:lactate catabolic process"/>
    <property type="evidence" value="ECO:0007669"/>
    <property type="project" value="TreeGrafter"/>
</dbReference>